<proteinExistence type="predicted"/>
<feature type="compositionally biased region" description="Basic and acidic residues" evidence="1">
    <location>
        <begin position="145"/>
        <end position="165"/>
    </location>
</feature>
<gene>
    <name evidence="2" type="ORF">MPPM_2046</name>
</gene>
<dbReference type="EMBL" id="AP014809">
    <property type="protein sequence ID" value="BAU90651.1"/>
    <property type="molecule type" value="Genomic_DNA"/>
</dbReference>
<sequence>MAAGLALTNPTPVAFPASFDAAVLDGGYRSCDGCWNGYVNRDILIVYAEDAWLGRGEMVERYAFTMQARFRRYTGTPEQPRTWADAGNVIHHALALGLVAEETGPGGERGWRLTSREPAWLIVGTGAQRECRQVRGLPPEQQAAQDKREQAARRRNTTLDRKARVAADEHVARHVRDVLRYDPATVVPEAWARRGYVPASLPGTRLDAAAAVVREAHHAAGMDRPTLKSWVSDLAMEAAVAIVRPGRRQAEQVALPETVEIPDADMTALEAVR</sequence>
<evidence type="ECO:0000256" key="1">
    <source>
        <dbReference type="SAM" id="MobiDB-lite"/>
    </source>
</evidence>
<reference evidence="2 3" key="1">
    <citation type="journal article" date="2016" name="Genome Announc.">
        <title>Complete Genome Sequence of Methylobacterium populi P-1M, Isolated from Pink-Pigmented Household Biofilm.</title>
        <authorList>
            <person name="Morohoshi T."/>
            <person name="Ikeda T."/>
        </authorList>
    </citation>
    <scope>NUCLEOTIDE SEQUENCE [LARGE SCALE GENOMIC DNA]</scope>
    <source>
        <strain evidence="2 3">P-1M</strain>
    </source>
</reference>
<dbReference type="OrthoDB" id="7984847at2"/>
<dbReference type="RefSeq" id="WP_157914162.1">
    <property type="nucleotide sequence ID" value="NZ_AP014809.1"/>
</dbReference>
<protein>
    <submittedName>
        <fullName evidence="2">Uncharacterized protein</fullName>
    </submittedName>
</protein>
<accession>A0A160PFW4</accession>
<evidence type="ECO:0000313" key="2">
    <source>
        <dbReference type="EMBL" id="BAU90651.1"/>
    </source>
</evidence>
<organism evidence="2 3">
    <name type="scientific">Methylorubrum populi</name>
    <dbReference type="NCBI Taxonomy" id="223967"/>
    <lineage>
        <taxon>Bacteria</taxon>
        <taxon>Pseudomonadati</taxon>
        <taxon>Pseudomonadota</taxon>
        <taxon>Alphaproteobacteria</taxon>
        <taxon>Hyphomicrobiales</taxon>
        <taxon>Methylobacteriaceae</taxon>
        <taxon>Methylorubrum</taxon>
    </lineage>
</organism>
<dbReference type="AlphaFoldDB" id="A0A160PFW4"/>
<feature type="region of interest" description="Disordered" evidence="1">
    <location>
        <begin position="135"/>
        <end position="165"/>
    </location>
</feature>
<name>A0A160PFW4_9HYPH</name>
<dbReference type="Proteomes" id="UP000218288">
    <property type="component" value="Chromosome"/>
</dbReference>
<evidence type="ECO:0000313" key="3">
    <source>
        <dbReference type="Proteomes" id="UP000218288"/>
    </source>
</evidence>